<reference evidence="1" key="1">
    <citation type="submission" date="2023-06" db="EMBL/GenBank/DDBJ databases">
        <authorList>
            <person name="Zhang S."/>
        </authorList>
    </citation>
    <scope>NUCLEOTIDE SEQUENCE</scope>
    <source>
        <strain evidence="1">SG2303</strain>
    </source>
</reference>
<dbReference type="Proteomes" id="UP001168540">
    <property type="component" value="Unassembled WGS sequence"/>
</dbReference>
<name>A0ABT7XVI6_9NEIS</name>
<dbReference type="SUPFAM" id="SSF53850">
    <property type="entry name" value="Periplasmic binding protein-like II"/>
    <property type="match status" value="1"/>
</dbReference>
<dbReference type="RefSeq" id="WP_289832176.1">
    <property type="nucleotide sequence ID" value="NZ_JAUEDK010000073.1"/>
</dbReference>
<dbReference type="Gene3D" id="3.40.190.10">
    <property type="entry name" value="Periplasmic binding protein-like II"/>
    <property type="match status" value="1"/>
</dbReference>
<organism evidence="1 2">
    <name type="scientific">Crenobacter oryzisoli</name>
    <dbReference type="NCBI Taxonomy" id="3056844"/>
    <lineage>
        <taxon>Bacteria</taxon>
        <taxon>Pseudomonadati</taxon>
        <taxon>Pseudomonadota</taxon>
        <taxon>Betaproteobacteria</taxon>
        <taxon>Neisseriales</taxon>
        <taxon>Neisseriaceae</taxon>
        <taxon>Crenobacter</taxon>
    </lineage>
</organism>
<sequence length="100" mass="11370">MLASSRNRSHFLRIDYLDLNSAGLNCQLREEVDADHPLADVAWSSAMDRQVKLVNDGYAQRYASPVQRGLPDWAKWRDETYGTTFEPVVFARGCQAIAEH</sequence>
<accession>A0ABT7XVI6</accession>
<evidence type="ECO:0000313" key="2">
    <source>
        <dbReference type="Proteomes" id="UP001168540"/>
    </source>
</evidence>
<evidence type="ECO:0000313" key="1">
    <source>
        <dbReference type="EMBL" id="MDN0077544.1"/>
    </source>
</evidence>
<proteinExistence type="predicted"/>
<protein>
    <submittedName>
        <fullName evidence="1">Uncharacterized protein</fullName>
    </submittedName>
</protein>
<dbReference type="EMBL" id="JAUEDK010000073">
    <property type="protein sequence ID" value="MDN0077544.1"/>
    <property type="molecule type" value="Genomic_DNA"/>
</dbReference>
<gene>
    <name evidence="1" type="ORF">QU481_22240</name>
</gene>
<keyword evidence="2" id="KW-1185">Reference proteome</keyword>
<comment type="caution">
    <text evidence="1">The sequence shown here is derived from an EMBL/GenBank/DDBJ whole genome shotgun (WGS) entry which is preliminary data.</text>
</comment>